<dbReference type="InterPro" id="IPR000504">
    <property type="entry name" value="RRM_dom"/>
</dbReference>
<name>E1R9C5_SEDSS</name>
<evidence type="ECO:0000256" key="1">
    <source>
        <dbReference type="ARBA" id="ARBA00022884"/>
    </source>
</evidence>
<dbReference type="GO" id="GO:0003723">
    <property type="term" value="F:RNA binding"/>
    <property type="evidence" value="ECO:0007669"/>
    <property type="project" value="UniProtKB-KW"/>
</dbReference>
<dbReference type="Proteomes" id="UP000002318">
    <property type="component" value="Chromosome"/>
</dbReference>
<dbReference type="InterPro" id="IPR052462">
    <property type="entry name" value="SLIRP/GR-RBP-like"/>
</dbReference>
<evidence type="ECO:0000313" key="3">
    <source>
        <dbReference type="EMBL" id="ADK83094.1"/>
    </source>
</evidence>
<dbReference type="InterPro" id="IPR012677">
    <property type="entry name" value="Nucleotide-bd_a/b_plait_sf"/>
</dbReference>
<reference evidence="3 4" key="1">
    <citation type="journal article" date="2010" name="Stand. Genomic Sci.">
        <title>Complete genome sequence of Spirochaeta smaragdinae type strain (SEBR 4228).</title>
        <authorList>
            <person name="Mavromatis K."/>
            <person name="Yasawong M."/>
            <person name="Chertkov O."/>
            <person name="Lapidus A."/>
            <person name="Lucas S."/>
            <person name="Nolan M."/>
            <person name="Del Rio T.G."/>
            <person name="Tice H."/>
            <person name="Cheng J.F."/>
            <person name="Pitluck S."/>
            <person name="Liolios K."/>
            <person name="Ivanova N."/>
            <person name="Tapia R."/>
            <person name="Han C."/>
            <person name="Bruce D."/>
            <person name="Goodwin L."/>
            <person name="Pati A."/>
            <person name="Chen A."/>
            <person name="Palaniappan K."/>
            <person name="Land M."/>
            <person name="Hauser L."/>
            <person name="Chang Y.J."/>
            <person name="Jeffries C.D."/>
            <person name="Detter J.C."/>
            <person name="Rohde M."/>
            <person name="Brambilla E."/>
            <person name="Spring S."/>
            <person name="Goker M."/>
            <person name="Sikorski J."/>
            <person name="Woyke T."/>
            <person name="Bristow J."/>
            <person name="Eisen J.A."/>
            <person name="Markowitz V."/>
            <person name="Hugenholtz P."/>
            <person name="Klenk H.P."/>
            <person name="Kyrpides N.C."/>
        </authorList>
    </citation>
    <scope>NUCLEOTIDE SEQUENCE [LARGE SCALE GENOMIC DNA]</scope>
    <source>
        <strain evidence="4">DSM 11293 / JCM 15392 / SEBR 4228</strain>
    </source>
</reference>
<sequence length="93" mass="10591">MSKKIYVGNLSYEAREEDLESLFSQYGSVSSVRIITDRDTNRSKGFGFVEMEDSSAADAAISALNGTEWKNRDLKVNEARDRNDRPQRGGYRY</sequence>
<dbReference type="eggNOG" id="COG0724">
    <property type="taxonomic scope" value="Bacteria"/>
</dbReference>
<dbReference type="InterPro" id="IPR035979">
    <property type="entry name" value="RBD_domain_sf"/>
</dbReference>
<dbReference type="STRING" id="573413.Spirs_4010"/>
<dbReference type="EMBL" id="CP002116">
    <property type="protein sequence ID" value="ADK83094.1"/>
    <property type="molecule type" value="Genomic_DNA"/>
</dbReference>
<evidence type="ECO:0000313" key="4">
    <source>
        <dbReference type="Proteomes" id="UP000002318"/>
    </source>
</evidence>
<keyword evidence="4" id="KW-1185">Reference proteome</keyword>
<gene>
    <name evidence="3" type="ordered locus">Spirs_4010</name>
</gene>
<organism evidence="3 4">
    <name type="scientific">Sediminispirochaeta smaragdinae (strain DSM 11293 / JCM 15392 / SEBR 4228)</name>
    <name type="common">Spirochaeta smaragdinae</name>
    <dbReference type="NCBI Taxonomy" id="573413"/>
    <lineage>
        <taxon>Bacteria</taxon>
        <taxon>Pseudomonadati</taxon>
        <taxon>Spirochaetota</taxon>
        <taxon>Spirochaetia</taxon>
        <taxon>Spirochaetales</taxon>
        <taxon>Spirochaetaceae</taxon>
        <taxon>Sediminispirochaeta</taxon>
    </lineage>
</organism>
<feature type="domain" description="RRM" evidence="2">
    <location>
        <begin position="3"/>
        <end position="81"/>
    </location>
</feature>
<dbReference type="SMART" id="SM00360">
    <property type="entry name" value="RRM"/>
    <property type="match status" value="1"/>
</dbReference>
<dbReference type="HOGENOM" id="CLU_012062_28_8_12"/>
<dbReference type="PANTHER" id="PTHR48027">
    <property type="entry name" value="HETEROGENEOUS NUCLEAR RIBONUCLEOPROTEIN 87F-RELATED"/>
    <property type="match status" value="1"/>
</dbReference>
<keyword evidence="1" id="KW-0694">RNA-binding</keyword>
<dbReference type="Pfam" id="PF00076">
    <property type="entry name" value="RRM_1"/>
    <property type="match status" value="1"/>
</dbReference>
<dbReference type="KEGG" id="ssm:Spirs_4010"/>
<proteinExistence type="predicted"/>
<evidence type="ECO:0000259" key="2">
    <source>
        <dbReference type="PROSITE" id="PS50102"/>
    </source>
</evidence>
<dbReference type="AlphaFoldDB" id="E1R9C5"/>
<dbReference type="SUPFAM" id="SSF54928">
    <property type="entry name" value="RNA-binding domain, RBD"/>
    <property type="match status" value="1"/>
</dbReference>
<dbReference type="Gene3D" id="3.30.70.330">
    <property type="match status" value="1"/>
</dbReference>
<dbReference type="OrthoDB" id="9798855at2"/>
<dbReference type="PROSITE" id="PS50102">
    <property type="entry name" value="RRM"/>
    <property type="match status" value="1"/>
</dbReference>
<protein>
    <submittedName>
        <fullName evidence="3">RNP-1 like RNA-binding protein</fullName>
    </submittedName>
</protein>
<accession>E1R9C5</accession>
<dbReference type="RefSeq" id="WP_013256551.1">
    <property type="nucleotide sequence ID" value="NC_014364.1"/>
</dbReference>